<evidence type="ECO:0000256" key="11">
    <source>
        <dbReference type="SAM" id="Coils"/>
    </source>
</evidence>
<keyword evidence="12" id="KW-0969">Cilium</keyword>
<keyword evidence="6" id="KW-0145">Chemotaxis</keyword>
<evidence type="ECO:0000256" key="9">
    <source>
        <dbReference type="ARBA" id="ARBA00023136"/>
    </source>
</evidence>
<dbReference type="Gene3D" id="1.10.287.1700">
    <property type="match status" value="1"/>
</dbReference>
<evidence type="ECO:0000256" key="3">
    <source>
        <dbReference type="ARBA" id="ARBA00020392"/>
    </source>
</evidence>
<evidence type="ECO:0000256" key="6">
    <source>
        <dbReference type="ARBA" id="ARBA00022500"/>
    </source>
</evidence>
<keyword evidence="10" id="KW-1006">Bacterial flagellum protein export</keyword>
<evidence type="ECO:0000313" key="12">
    <source>
        <dbReference type="EMBL" id="MFD2660948.1"/>
    </source>
</evidence>
<feature type="coiled-coil region" evidence="11">
    <location>
        <begin position="26"/>
        <end position="94"/>
    </location>
</feature>
<dbReference type="InterPro" id="IPR053716">
    <property type="entry name" value="Flag_assembly_chemotaxis_eff"/>
</dbReference>
<dbReference type="EMBL" id="JBHUMY010000012">
    <property type="protein sequence ID" value="MFD2660948.1"/>
    <property type="molecule type" value="Genomic_DNA"/>
</dbReference>
<keyword evidence="12" id="KW-0966">Cell projection</keyword>
<evidence type="ECO:0000256" key="5">
    <source>
        <dbReference type="ARBA" id="ARBA00022475"/>
    </source>
</evidence>
<comment type="similarity">
    <text evidence="2">Belongs to the FliJ family.</text>
</comment>
<keyword evidence="8" id="KW-0653">Protein transport</keyword>
<proteinExistence type="inferred from homology"/>
<evidence type="ECO:0000256" key="4">
    <source>
        <dbReference type="ARBA" id="ARBA00022448"/>
    </source>
</evidence>
<protein>
    <recommendedName>
        <fullName evidence="3">Flagellar FliJ protein</fullName>
    </recommendedName>
</protein>
<dbReference type="NCBIfam" id="TIGR02473">
    <property type="entry name" value="flagell_FliJ"/>
    <property type="match status" value="1"/>
</dbReference>
<keyword evidence="11" id="KW-0175">Coiled coil</keyword>
<sequence length="148" mass="17525">MTAFRYSFQKIVDLKTSEKTQAEWLLSSAIGALKEEESSLSRLREERGRWERKLGECSQEGVPLAELQLIQHYLDSLDQTIRRKQNDVVRAQKSVDLRRSRLSDTVKEEKVWLNARNRAEERFRYEMQLKEQNELDEFATVRYVASAR</sequence>
<keyword evidence="7" id="KW-1005">Bacterial flagellum biogenesis</keyword>
<keyword evidence="12" id="KW-0282">Flagellum</keyword>
<evidence type="ECO:0000256" key="7">
    <source>
        <dbReference type="ARBA" id="ARBA00022795"/>
    </source>
</evidence>
<comment type="caution">
    <text evidence="12">The sequence shown here is derived from an EMBL/GenBank/DDBJ whole genome shotgun (WGS) entry which is preliminary data.</text>
</comment>
<organism evidence="12 13">
    <name type="scientific">Paenibacillus thailandensis</name>
    <dbReference type="NCBI Taxonomy" id="393250"/>
    <lineage>
        <taxon>Bacteria</taxon>
        <taxon>Bacillati</taxon>
        <taxon>Bacillota</taxon>
        <taxon>Bacilli</taxon>
        <taxon>Bacillales</taxon>
        <taxon>Paenibacillaceae</taxon>
        <taxon>Paenibacillus</taxon>
    </lineage>
</organism>
<evidence type="ECO:0000256" key="8">
    <source>
        <dbReference type="ARBA" id="ARBA00022927"/>
    </source>
</evidence>
<accession>A0ABW5QXG6</accession>
<evidence type="ECO:0000256" key="2">
    <source>
        <dbReference type="ARBA" id="ARBA00010004"/>
    </source>
</evidence>
<dbReference type="InterPro" id="IPR012823">
    <property type="entry name" value="Flagell_FliJ"/>
</dbReference>
<dbReference type="Pfam" id="PF02050">
    <property type="entry name" value="FliJ"/>
    <property type="match status" value="1"/>
</dbReference>
<keyword evidence="4" id="KW-0813">Transport</keyword>
<keyword evidence="13" id="KW-1185">Reference proteome</keyword>
<gene>
    <name evidence="12" type="primary">fliJ</name>
    <name evidence="12" type="ORF">ACFSW5_11880</name>
</gene>
<keyword evidence="5" id="KW-1003">Cell membrane</keyword>
<dbReference type="Proteomes" id="UP001597493">
    <property type="component" value="Unassembled WGS sequence"/>
</dbReference>
<keyword evidence="9" id="KW-0472">Membrane</keyword>
<evidence type="ECO:0000256" key="10">
    <source>
        <dbReference type="ARBA" id="ARBA00023225"/>
    </source>
</evidence>
<evidence type="ECO:0000256" key="1">
    <source>
        <dbReference type="ARBA" id="ARBA00004413"/>
    </source>
</evidence>
<dbReference type="RefSeq" id="WP_379273129.1">
    <property type="nucleotide sequence ID" value="NZ_JBHUGT010000002.1"/>
</dbReference>
<reference evidence="13" key="1">
    <citation type="journal article" date="2019" name="Int. J. Syst. Evol. Microbiol.">
        <title>The Global Catalogue of Microorganisms (GCM) 10K type strain sequencing project: providing services to taxonomists for standard genome sequencing and annotation.</title>
        <authorList>
            <consortium name="The Broad Institute Genomics Platform"/>
            <consortium name="The Broad Institute Genome Sequencing Center for Infectious Disease"/>
            <person name="Wu L."/>
            <person name="Ma J."/>
        </authorList>
    </citation>
    <scope>NUCLEOTIDE SEQUENCE [LARGE SCALE GENOMIC DNA]</scope>
    <source>
        <strain evidence="13">TISTR 1827</strain>
    </source>
</reference>
<name>A0ABW5QXG6_9BACL</name>
<comment type="subcellular location">
    <subcellularLocation>
        <location evidence="1">Cell membrane</location>
        <topology evidence="1">Peripheral membrane protein</topology>
        <orientation evidence="1">Cytoplasmic side</orientation>
    </subcellularLocation>
</comment>
<evidence type="ECO:0000313" key="13">
    <source>
        <dbReference type="Proteomes" id="UP001597493"/>
    </source>
</evidence>